<evidence type="ECO:0000313" key="3">
    <source>
        <dbReference type="Proteomes" id="UP001266305"/>
    </source>
</evidence>
<dbReference type="InterPro" id="IPR036084">
    <property type="entry name" value="Ser_inhib-like_sf"/>
</dbReference>
<comment type="caution">
    <text evidence="2">The sequence shown here is derived from an EMBL/GenBank/DDBJ whole genome shotgun (WGS) entry which is preliminary data.</text>
</comment>
<dbReference type="Gene3D" id="2.10.25.10">
    <property type="entry name" value="Laminin"/>
    <property type="match status" value="1"/>
</dbReference>
<evidence type="ECO:0000313" key="2">
    <source>
        <dbReference type="EMBL" id="KAK2096857.1"/>
    </source>
</evidence>
<dbReference type="CDD" id="cd19941">
    <property type="entry name" value="TIL"/>
    <property type="match status" value="1"/>
</dbReference>
<sequence>MGLALSLKPPPLSPAPVWQAFCNARRCLAARILGYGVLGAPGRTAVFHVGAGSSCAPGAVPVPPAQGLPARAAYAARRCAEHPPPSGGQVQEDSARLWGPVGGVVAQRRVWAGERGSLRWAVRARAGAGADVAAASEAGCPAGRLYQECQPGEGCPFSCAHVTQQVGCFSDGCEEGCHCPEGTFQHHLACVQTLSPLGRPLSSIQAREAGWGLCCQLQREAELDAASPGLWLPGNGHPLPPLDLPGRCSSLAHFPALPGALTHP</sequence>
<dbReference type="InterPro" id="IPR002919">
    <property type="entry name" value="TIL_dom"/>
</dbReference>
<dbReference type="Proteomes" id="UP001266305">
    <property type="component" value="Unassembled WGS sequence"/>
</dbReference>
<name>A0ABQ9UII7_SAGOE</name>
<proteinExistence type="predicted"/>
<evidence type="ECO:0000259" key="1">
    <source>
        <dbReference type="Pfam" id="PF01826"/>
    </source>
</evidence>
<dbReference type="SUPFAM" id="SSF57567">
    <property type="entry name" value="Serine protease inhibitors"/>
    <property type="match status" value="1"/>
</dbReference>
<reference evidence="2 3" key="1">
    <citation type="submission" date="2023-05" db="EMBL/GenBank/DDBJ databases">
        <title>B98-5 Cell Line De Novo Hybrid Assembly: An Optical Mapping Approach.</title>
        <authorList>
            <person name="Kananen K."/>
            <person name="Auerbach J.A."/>
            <person name="Kautto E."/>
            <person name="Blachly J.S."/>
        </authorList>
    </citation>
    <scope>NUCLEOTIDE SEQUENCE [LARGE SCALE GENOMIC DNA]</scope>
    <source>
        <strain evidence="2">B95-8</strain>
        <tissue evidence="2">Cell line</tissue>
    </source>
</reference>
<organism evidence="2 3">
    <name type="scientific">Saguinus oedipus</name>
    <name type="common">Cotton-top tamarin</name>
    <name type="synonym">Oedipomidas oedipus</name>
    <dbReference type="NCBI Taxonomy" id="9490"/>
    <lineage>
        <taxon>Eukaryota</taxon>
        <taxon>Metazoa</taxon>
        <taxon>Chordata</taxon>
        <taxon>Craniata</taxon>
        <taxon>Vertebrata</taxon>
        <taxon>Euteleostomi</taxon>
        <taxon>Mammalia</taxon>
        <taxon>Eutheria</taxon>
        <taxon>Euarchontoglires</taxon>
        <taxon>Primates</taxon>
        <taxon>Haplorrhini</taxon>
        <taxon>Platyrrhini</taxon>
        <taxon>Cebidae</taxon>
        <taxon>Callitrichinae</taxon>
        <taxon>Saguinus</taxon>
    </lineage>
</organism>
<accession>A0ABQ9UII7</accession>
<keyword evidence="3" id="KW-1185">Reference proteome</keyword>
<dbReference type="Pfam" id="PF01826">
    <property type="entry name" value="TIL"/>
    <property type="match status" value="1"/>
</dbReference>
<protein>
    <recommendedName>
        <fullName evidence="1">TIL domain-containing protein</fullName>
    </recommendedName>
</protein>
<dbReference type="EMBL" id="JASSZA010000012">
    <property type="protein sequence ID" value="KAK2096857.1"/>
    <property type="molecule type" value="Genomic_DNA"/>
</dbReference>
<feature type="domain" description="TIL" evidence="1">
    <location>
        <begin position="140"/>
        <end position="192"/>
    </location>
</feature>
<gene>
    <name evidence="2" type="ORF">P7K49_025891</name>
</gene>